<dbReference type="InterPro" id="IPR044034">
    <property type="entry name" value="NAC-like_UBA"/>
</dbReference>
<evidence type="ECO:0000259" key="1">
    <source>
        <dbReference type="Pfam" id="PF19026"/>
    </source>
</evidence>
<keyword evidence="3" id="KW-1185">Reference proteome</keyword>
<evidence type="ECO:0000313" key="3">
    <source>
        <dbReference type="Proteomes" id="UP000054097"/>
    </source>
</evidence>
<dbReference type="CDD" id="cd14361">
    <property type="entry name" value="UBA_HYPK"/>
    <property type="match status" value="1"/>
</dbReference>
<evidence type="ECO:0000313" key="2">
    <source>
        <dbReference type="EMBL" id="KIM29047.1"/>
    </source>
</evidence>
<sequence length="105" mass="11481">MSSTIVNGRYADAEVIVTFGDGWSYSKTKMEEFRSSGGFERIKEAQGSKDKTADTFVAKKEDVKTLMTEMEIPKSTAEKALAAAKGDLKGAFEWLIYGPGSEAQK</sequence>
<dbReference type="HOGENOM" id="CLU_175758_0_0_1"/>
<protein>
    <recommendedName>
        <fullName evidence="1">Nascent polypeptide-associated complex subunit alpha-like UBA domain-containing protein</fullName>
    </recommendedName>
</protein>
<reference evidence="2 3" key="1">
    <citation type="submission" date="2014-04" db="EMBL/GenBank/DDBJ databases">
        <authorList>
            <consortium name="DOE Joint Genome Institute"/>
            <person name="Kuo A."/>
            <person name="Zuccaro A."/>
            <person name="Kohler A."/>
            <person name="Nagy L.G."/>
            <person name="Floudas D."/>
            <person name="Copeland A."/>
            <person name="Barry K.W."/>
            <person name="Cichocki N."/>
            <person name="Veneault-Fourrey C."/>
            <person name="LaButti K."/>
            <person name="Lindquist E.A."/>
            <person name="Lipzen A."/>
            <person name="Lundell T."/>
            <person name="Morin E."/>
            <person name="Murat C."/>
            <person name="Sun H."/>
            <person name="Tunlid A."/>
            <person name="Henrissat B."/>
            <person name="Grigoriev I.V."/>
            <person name="Hibbett D.S."/>
            <person name="Martin F."/>
            <person name="Nordberg H.P."/>
            <person name="Cantor M.N."/>
            <person name="Hua S.X."/>
        </authorList>
    </citation>
    <scope>NUCLEOTIDE SEQUENCE [LARGE SCALE GENOMIC DNA]</scope>
    <source>
        <strain evidence="2 3">MAFF 305830</strain>
    </source>
</reference>
<dbReference type="STRING" id="933852.A0A0C2XJ00"/>
<reference evidence="3" key="2">
    <citation type="submission" date="2015-01" db="EMBL/GenBank/DDBJ databases">
        <title>Evolutionary Origins and Diversification of the Mycorrhizal Mutualists.</title>
        <authorList>
            <consortium name="DOE Joint Genome Institute"/>
            <consortium name="Mycorrhizal Genomics Consortium"/>
            <person name="Kohler A."/>
            <person name="Kuo A."/>
            <person name="Nagy L.G."/>
            <person name="Floudas D."/>
            <person name="Copeland A."/>
            <person name="Barry K.W."/>
            <person name="Cichocki N."/>
            <person name="Veneault-Fourrey C."/>
            <person name="LaButti K."/>
            <person name="Lindquist E.A."/>
            <person name="Lipzen A."/>
            <person name="Lundell T."/>
            <person name="Morin E."/>
            <person name="Murat C."/>
            <person name="Riley R."/>
            <person name="Ohm R."/>
            <person name="Sun H."/>
            <person name="Tunlid A."/>
            <person name="Henrissat B."/>
            <person name="Grigoriev I.V."/>
            <person name="Hibbett D.S."/>
            <person name="Martin F."/>
        </authorList>
    </citation>
    <scope>NUCLEOTIDE SEQUENCE [LARGE SCALE GENOMIC DNA]</scope>
    <source>
        <strain evidence="3">MAFF 305830</strain>
    </source>
</reference>
<dbReference type="InterPro" id="IPR038922">
    <property type="entry name" value="HYPK_UBA"/>
</dbReference>
<dbReference type="SUPFAM" id="SSF46934">
    <property type="entry name" value="UBA-like"/>
    <property type="match status" value="1"/>
</dbReference>
<name>A0A0C2XJ00_SERVB</name>
<feature type="domain" description="Nascent polypeptide-associated complex subunit alpha-like UBA" evidence="1">
    <location>
        <begin position="59"/>
        <end position="95"/>
    </location>
</feature>
<dbReference type="AlphaFoldDB" id="A0A0C2XJ00"/>
<dbReference type="Gene3D" id="1.10.8.10">
    <property type="entry name" value="DNA helicase RuvA subunit, C-terminal domain"/>
    <property type="match status" value="1"/>
</dbReference>
<dbReference type="Proteomes" id="UP000054097">
    <property type="component" value="Unassembled WGS sequence"/>
</dbReference>
<dbReference type="OrthoDB" id="285219at2759"/>
<proteinExistence type="predicted"/>
<accession>A0A0C2XJ00</accession>
<dbReference type="EMBL" id="KN824290">
    <property type="protein sequence ID" value="KIM29047.1"/>
    <property type="molecule type" value="Genomic_DNA"/>
</dbReference>
<dbReference type="InterPro" id="IPR009060">
    <property type="entry name" value="UBA-like_sf"/>
</dbReference>
<dbReference type="Pfam" id="PF19026">
    <property type="entry name" value="UBA_HYPK"/>
    <property type="match status" value="1"/>
</dbReference>
<organism evidence="2 3">
    <name type="scientific">Serendipita vermifera MAFF 305830</name>
    <dbReference type="NCBI Taxonomy" id="933852"/>
    <lineage>
        <taxon>Eukaryota</taxon>
        <taxon>Fungi</taxon>
        <taxon>Dikarya</taxon>
        <taxon>Basidiomycota</taxon>
        <taxon>Agaricomycotina</taxon>
        <taxon>Agaricomycetes</taxon>
        <taxon>Sebacinales</taxon>
        <taxon>Serendipitaceae</taxon>
        <taxon>Serendipita</taxon>
    </lineage>
</organism>
<gene>
    <name evidence="2" type="ORF">M408DRAFT_329072</name>
</gene>